<organism evidence="3 4">
    <name type="scientific">Vermiconidia calcicola</name>
    <dbReference type="NCBI Taxonomy" id="1690605"/>
    <lineage>
        <taxon>Eukaryota</taxon>
        <taxon>Fungi</taxon>
        <taxon>Dikarya</taxon>
        <taxon>Ascomycota</taxon>
        <taxon>Pezizomycotina</taxon>
        <taxon>Dothideomycetes</taxon>
        <taxon>Dothideomycetidae</taxon>
        <taxon>Mycosphaerellales</taxon>
        <taxon>Extremaceae</taxon>
        <taxon>Vermiconidia</taxon>
    </lineage>
</organism>
<gene>
    <name evidence="3" type="ORF">LTR25_003576</name>
</gene>
<feature type="region of interest" description="Disordered" evidence="2">
    <location>
        <begin position="72"/>
        <end position="97"/>
    </location>
</feature>
<keyword evidence="1" id="KW-0175">Coiled coil</keyword>
<dbReference type="EMBL" id="JAXLQG010000005">
    <property type="protein sequence ID" value="KAK5539871.1"/>
    <property type="molecule type" value="Genomic_DNA"/>
</dbReference>
<evidence type="ECO:0000313" key="4">
    <source>
        <dbReference type="Proteomes" id="UP001345827"/>
    </source>
</evidence>
<evidence type="ECO:0008006" key="5">
    <source>
        <dbReference type="Google" id="ProtNLM"/>
    </source>
</evidence>
<comment type="caution">
    <text evidence="3">The sequence shown here is derived from an EMBL/GenBank/DDBJ whole genome shotgun (WGS) entry which is preliminary data.</text>
</comment>
<dbReference type="Gene3D" id="3.30.160.60">
    <property type="entry name" value="Classic Zinc Finger"/>
    <property type="match status" value="1"/>
</dbReference>
<dbReference type="CDD" id="cd12193">
    <property type="entry name" value="bZIP_GCN4"/>
    <property type="match status" value="1"/>
</dbReference>
<reference evidence="3 4" key="1">
    <citation type="submission" date="2023-06" db="EMBL/GenBank/DDBJ databases">
        <title>Black Yeasts Isolated from many extreme environments.</title>
        <authorList>
            <person name="Coleine C."/>
            <person name="Stajich J.E."/>
            <person name="Selbmann L."/>
        </authorList>
    </citation>
    <scope>NUCLEOTIDE SEQUENCE [LARGE SCALE GENOMIC DNA]</scope>
    <source>
        <strain evidence="3 4">CCFEE 5887</strain>
    </source>
</reference>
<feature type="compositionally biased region" description="Low complexity" evidence="2">
    <location>
        <begin position="160"/>
        <end position="195"/>
    </location>
</feature>
<accession>A0AAV9QCD7</accession>
<feature type="coiled-coil region" evidence="1">
    <location>
        <begin position="241"/>
        <end position="275"/>
    </location>
</feature>
<protein>
    <recommendedName>
        <fullName evidence="5">BZIP domain-containing protein</fullName>
    </recommendedName>
</protein>
<proteinExistence type="predicted"/>
<dbReference type="Proteomes" id="UP001345827">
    <property type="component" value="Unassembled WGS sequence"/>
</dbReference>
<dbReference type="GO" id="GO:0003700">
    <property type="term" value="F:DNA-binding transcription factor activity"/>
    <property type="evidence" value="ECO:0007669"/>
    <property type="project" value="InterPro"/>
</dbReference>
<evidence type="ECO:0000256" key="2">
    <source>
        <dbReference type="SAM" id="MobiDB-lite"/>
    </source>
</evidence>
<evidence type="ECO:0000313" key="3">
    <source>
        <dbReference type="EMBL" id="KAK5539871.1"/>
    </source>
</evidence>
<dbReference type="AlphaFoldDB" id="A0AAV9QCD7"/>
<sequence>MGASTVVAPDYPVYDSHLRQHPLVNHDQRNVLYHNSNYEHVDSTVLAEYDPFGCLGDVPSDRDLFPDFAQDASEPIWDSPPAAESSEEEAVEDATSTTTGFPASFFMNPFAVSFPGDIPYPPTISTADSGTTTMPAIATVSDQTRTPSTLHQGPAVAEDAPSSLLSASTPSLHAASSLRMSSATQSSSKTPKSPSLVTAQRISKKTTDSSTAYGSQIYFVDMTDKKGAQRIRNTMNSRKHRQNKLDRIRDLEKRLVALEAEKEKWQERAEDLGWRA</sequence>
<name>A0AAV9QCD7_9PEZI</name>
<evidence type="ECO:0000256" key="1">
    <source>
        <dbReference type="SAM" id="Coils"/>
    </source>
</evidence>
<keyword evidence="4" id="KW-1185">Reference proteome</keyword>
<dbReference type="SUPFAM" id="SSF57959">
    <property type="entry name" value="Leucine zipper domain"/>
    <property type="match status" value="1"/>
</dbReference>
<dbReference type="InterPro" id="IPR046347">
    <property type="entry name" value="bZIP_sf"/>
</dbReference>
<feature type="region of interest" description="Disordered" evidence="2">
    <location>
        <begin position="143"/>
        <end position="206"/>
    </location>
</feature>